<feature type="transmembrane region" description="Helical" evidence="5">
    <location>
        <begin position="300"/>
        <end position="321"/>
    </location>
</feature>
<dbReference type="Proteomes" id="UP000295058">
    <property type="component" value="Unassembled WGS sequence"/>
</dbReference>
<sequence length="393" mass="41027">MSISWLYLCNALALGAMMVFVPVIGPLIRELGLQEWHSGLVVAISGALWMLSAQRWGKASDNKGRKPVLLLAICGYLASYALLAAFFDMALDASWPVLSVLAILILLRALLGVFYAGIPVTSAALLAENTPPGRRTQAMAGLGAANAMGMVVGPLIGGLLAVWGLTLPLYFAAVMPLLALLIVFKLPDHKPVAQAVQPALKLTDARLRLPVLSALLAMSGVITAQMCVGFFAMDKLRLPADAAAQAAGFAMATVGMVLVLVQAVLVKKLTLSASRLLVLGASVACVGFALMMLVDGLLMLLLSYAVMALGLGMVFPAMQALAADSVESARQGAAAGAVSAAQGLAMVIVPLICTGLYHLAPVLPYLLAAFMLLLLSLAAWRWHISTEVVTGEI</sequence>
<dbReference type="InterPro" id="IPR001958">
    <property type="entry name" value="Tet-R_TetA/multi-R_MdtG-like"/>
</dbReference>
<dbReference type="AlphaFoldDB" id="A0A235C9R9"/>
<keyword evidence="2 5" id="KW-0812">Transmembrane</keyword>
<evidence type="ECO:0000313" key="8">
    <source>
        <dbReference type="EMBL" id="TDW55315.1"/>
    </source>
</evidence>
<dbReference type="PANTHER" id="PTHR23546:SF1">
    <property type="entry name" value="MEMBRANE PROTEIN"/>
    <property type="match status" value="1"/>
</dbReference>
<feature type="transmembrane region" description="Helical" evidence="5">
    <location>
        <begin position="276"/>
        <end position="294"/>
    </location>
</feature>
<evidence type="ECO:0000313" key="9">
    <source>
        <dbReference type="Proteomes" id="UP000243640"/>
    </source>
</evidence>
<dbReference type="RefSeq" id="WP_094279647.1">
    <property type="nucleotide sequence ID" value="NZ_NQJF01000018.1"/>
</dbReference>
<gene>
    <name evidence="7" type="ORF">B6S09_16780</name>
    <name evidence="8" type="ORF">LY04_03421</name>
</gene>
<feature type="transmembrane region" description="Helical" evidence="5">
    <location>
        <begin position="333"/>
        <end position="357"/>
    </location>
</feature>
<dbReference type="GO" id="GO:0016020">
    <property type="term" value="C:membrane"/>
    <property type="evidence" value="ECO:0007669"/>
    <property type="project" value="UniProtKB-SubCell"/>
</dbReference>
<protein>
    <submittedName>
        <fullName evidence="8">MFS family arabinose efflux permease</fullName>
    </submittedName>
</protein>
<feature type="transmembrane region" description="Helical" evidence="5">
    <location>
        <begin position="363"/>
        <end position="380"/>
    </location>
</feature>
<reference evidence="8 10" key="2">
    <citation type="submission" date="2019-03" db="EMBL/GenBank/DDBJ databases">
        <title>Genomic Encyclopedia of Archaeal and Bacterial Type Strains, Phase II (KMG-II): from individual species to whole genera.</title>
        <authorList>
            <person name="Goeker M."/>
        </authorList>
    </citation>
    <scope>NUCLEOTIDE SEQUENCE [LARGE SCALE GENOMIC DNA]</scope>
    <source>
        <strain evidence="8 10">DSM 15594</strain>
    </source>
</reference>
<evidence type="ECO:0000256" key="3">
    <source>
        <dbReference type="ARBA" id="ARBA00022989"/>
    </source>
</evidence>
<evidence type="ECO:0000313" key="10">
    <source>
        <dbReference type="Proteomes" id="UP000295058"/>
    </source>
</evidence>
<dbReference type="SUPFAM" id="SSF103473">
    <property type="entry name" value="MFS general substrate transporter"/>
    <property type="match status" value="1"/>
</dbReference>
<dbReference type="Proteomes" id="UP000243640">
    <property type="component" value="Unassembled WGS sequence"/>
</dbReference>
<dbReference type="InterPro" id="IPR020846">
    <property type="entry name" value="MFS_dom"/>
</dbReference>
<evidence type="ECO:0000259" key="6">
    <source>
        <dbReference type="PROSITE" id="PS50850"/>
    </source>
</evidence>
<dbReference type="PANTHER" id="PTHR23546">
    <property type="entry name" value="TRANSPORT PROTEIN"/>
    <property type="match status" value="1"/>
</dbReference>
<dbReference type="PROSITE" id="PS50850">
    <property type="entry name" value="MFS"/>
    <property type="match status" value="1"/>
</dbReference>
<comment type="caution">
    <text evidence="7">The sequence shown here is derived from an EMBL/GenBank/DDBJ whole genome shotgun (WGS) entry which is preliminary data.</text>
</comment>
<feature type="transmembrane region" description="Helical" evidence="5">
    <location>
        <begin position="68"/>
        <end position="87"/>
    </location>
</feature>
<feature type="domain" description="Major facilitator superfamily (MFS) profile" evidence="6">
    <location>
        <begin position="1"/>
        <end position="387"/>
    </location>
</feature>
<keyword evidence="10" id="KW-1185">Reference proteome</keyword>
<evidence type="ECO:0000256" key="1">
    <source>
        <dbReference type="ARBA" id="ARBA00004141"/>
    </source>
</evidence>
<accession>A0A235C9R9</accession>
<feature type="transmembrane region" description="Helical" evidence="5">
    <location>
        <begin position="93"/>
        <end position="118"/>
    </location>
</feature>
<comment type="subcellular location">
    <subcellularLocation>
        <location evidence="1">Membrane</location>
        <topology evidence="1">Multi-pass membrane protein</topology>
    </subcellularLocation>
</comment>
<dbReference type="EMBL" id="SODO01000019">
    <property type="protein sequence ID" value="TDW55315.1"/>
    <property type="molecule type" value="Genomic_DNA"/>
</dbReference>
<dbReference type="Gene3D" id="1.20.1250.20">
    <property type="entry name" value="MFS general substrate transporter like domains"/>
    <property type="match status" value="1"/>
</dbReference>
<evidence type="ECO:0000256" key="5">
    <source>
        <dbReference type="SAM" id="Phobius"/>
    </source>
</evidence>
<dbReference type="EMBL" id="NQJF01000018">
    <property type="protein sequence ID" value="OYD21184.1"/>
    <property type="molecule type" value="Genomic_DNA"/>
</dbReference>
<feature type="transmembrane region" description="Helical" evidence="5">
    <location>
        <begin position="243"/>
        <end position="264"/>
    </location>
</feature>
<feature type="transmembrane region" description="Helical" evidence="5">
    <location>
        <begin position="5"/>
        <end position="24"/>
    </location>
</feature>
<proteinExistence type="predicted"/>
<dbReference type="InterPro" id="IPR011701">
    <property type="entry name" value="MFS"/>
</dbReference>
<reference evidence="7 9" key="1">
    <citation type="submission" date="2017-08" db="EMBL/GenBank/DDBJ databases">
        <title>Draft Genome Sequence of the Marine Bacterium Oceanimonas baumannii ATCC 700832.</title>
        <authorList>
            <person name="Mcclelland W.D."/>
            <person name="Brennan M.A."/>
            <person name="Trachtenberg A.M."/>
            <person name="Maclea K.S."/>
        </authorList>
    </citation>
    <scope>NUCLEOTIDE SEQUENCE [LARGE SCALE GENOMIC DNA]</scope>
    <source>
        <strain evidence="7 9">ATCC 700832</strain>
    </source>
</reference>
<feature type="transmembrane region" description="Helical" evidence="5">
    <location>
        <begin position="36"/>
        <end position="56"/>
    </location>
</feature>
<dbReference type="PRINTS" id="PR01035">
    <property type="entry name" value="TCRTETA"/>
</dbReference>
<dbReference type="InterPro" id="IPR036259">
    <property type="entry name" value="MFS_trans_sf"/>
</dbReference>
<dbReference type="Pfam" id="PF07690">
    <property type="entry name" value="MFS_1"/>
    <property type="match status" value="1"/>
</dbReference>
<feature type="transmembrane region" description="Helical" evidence="5">
    <location>
        <begin position="139"/>
        <end position="163"/>
    </location>
</feature>
<evidence type="ECO:0000313" key="7">
    <source>
        <dbReference type="EMBL" id="OYD21184.1"/>
    </source>
</evidence>
<name>A0A235C9R9_9GAMM</name>
<dbReference type="OrthoDB" id="9814303at2"/>
<evidence type="ECO:0000256" key="2">
    <source>
        <dbReference type="ARBA" id="ARBA00022692"/>
    </source>
</evidence>
<evidence type="ECO:0000256" key="4">
    <source>
        <dbReference type="ARBA" id="ARBA00023136"/>
    </source>
</evidence>
<organism evidence="7 9">
    <name type="scientific">Oceanimonas baumannii</name>
    <dbReference type="NCBI Taxonomy" id="129578"/>
    <lineage>
        <taxon>Bacteria</taxon>
        <taxon>Pseudomonadati</taxon>
        <taxon>Pseudomonadota</taxon>
        <taxon>Gammaproteobacteria</taxon>
        <taxon>Aeromonadales</taxon>
        <taxon>Aeromonadaceae</taxon>
        <taxon>Oceanimonas</taxon>
    </lineage>
</organism>
<feature type="transmembrane region" description="Helical" evidence="5">
    <location>
        <begin position="207"/>
        <end position="231"/>
    </location>
</feature>
<keyword evidence="4 5" id="KW-0472">Membrane</keyword>
<feature type="transmembrane region" description="Helical" evidence="5">
    <location>
        <begin position="169"/>
        <end position="186"/>
    </location>
</feature>
<dbReference type="GO" id="GO:0022857">
    <property type="term" value="F:transmembrane transporter activity"/>
    <property type="evidence" value="ECO:0007669"/>
    <property type="project" value="InterPro"/>
</dbReference>
<keyword evidence="3 5" id="KW-1133">Transmembrane helix</keyword>